<evidence type="ECO:0000313" key="4">
    <source>
        <dbReference type="EnsemblPlants" id="KQJ94981"/>
    </source>
</evidence>
<protein>
    <submittedName>
        <fullName evidence="3 4">Uncharacterized protein</fullName>
    </submittedName>
</protein>
<evidence type="ECO:0000256" key="2">
    <source>
        <dbReference type="SAM" id="MobiDB-lite"/>
    </source>
</evidence>
<evidence type="ECO:0000256" key="1">
    <source>
        <dbReference type="SAM" id="Coils"/>
    </source>
</evidence>
<reference evidence="4" key="3">
    <citation type="submission" date="2018-08" db="UniProtKB">
        <authorList>
            <consortium name="EnsemblPlants"/>
        </authorList>
    </citation>
    <scope>IDENTIFICATION</scope>
    <source>
        <strain evidence="4">cv. Bd21</strain>
    </source>
</reference>
<dbReference type="Proteomes" id="UP000008810">
    <property type="component" value="Chromosome 3"/>
</dbReference>
<gene>
    <name evidence="3" type="ORF">BRADI_3g14450v3</name>
</gene>
<proteinExistence type="predicted"/>
<dbReference type="EnsemblPlants" id="KQJ94981">
    <property type="protein sequence ID" value="KQJ94981"/>
    <property type="gene ID" value="BRADI_3g14450v3"/>
</dbReference>
<reference evidence="3" key="2">
    <citation type="submission" date="2017-06" db="EMBL/GenBank/DDBJ databases">
        <title>WGS assembly of Brachypodium distachyon.</title>
        <authorList>
            <consortium name="The International Brachypodium Initiative"/>
            <person name="Lucas S."/>
            <person name="Harmon-Smith M."/>
            <person name="Lail K."/>
            <person name="Tice H."/>
            <person name="Grimwood J."/>
            <person name="Bruce D."/>
            <person name="Barry K."/>
            <person name="Shu S."/>
            <person name="Lindquist E."/>
            <person name="Wang M."/>
            <person name="Pitluck S."/>
            <person name="Vogel J.P."/>
            <person name="Garvin D.F."/>
            <person name="Mockler T.C."/>
            <person name="Schmutz J."/>
            <person name="Rokhsar D."/>
            <person name="Bevan M.W."/>
        </authorList>
    </citation>
    <scope>NUCLEOTIDE SEQUENCE</scope>
    <source>
        <strain evidence="3">Bd21</strain>
    </source>
</reference>
<dbReference type="InParanoid" id="A0A0Q3LR03"/>
<feature type="region of interest" description="Disordered" evidence="2">
    <location>
        <begin position="1"/>
        <end position="109"/>
    </location>
</feature>
<accession>A0A0Q3LR03</accession>
<dbReference type="Gramene" id="KQJ94981">
    <property type="protein sequence ID" value="KQJ94981"/>
    <property type="gene ID" value="BRADI_3g14450v3"/>
</dbReference>
<feature type="coiled-coil region" evidence="1">
    <location>
        <begin position="182"/>
        <end position="209"/>
    </location>
</feature>
<name>A0A0Q3LR03_BRADI</name>
<dbReference type="EMBL" id="CM000882">
    <property type="protein sequence ID" value="KQJ94981.1"/>
    <property type="molecule type" value="Genomic_DNA"/>
</dbReference>
<keyword evidence="5" id="KW-1185">Reference proteome</keyword>
<organism evidence="3">
    <name type="scientific">Brachypodium distachyon</name>
    <name type="common">Purple false brome</name>
    <name type="synonym">Trachynia distachya</name>
    <dbReference type="NCBI Taxonomy" id="15368"/>
    <lineage>
        <taxon>Eukaryota</taxon>
        <taxon>Viridiplantae</taxon>
        <taxon>Streptophyta</taxon>
        <taxon>Embryophyta</taxon>
        <taxon>Tracheophyta</taxon>
        <taxon>Spermatophyta</taxon>
        <taxon>Magnoliopsida</taxon>
        <taxon>Liliopsida</taxon>
        <taxon>Poales</taxon>
        <taxon>Poaceae</taxon>
        <taxon>BOP clade</taxon>
        <taxon>Pooideae</taxon>
        <taxon>Stipodae</taxon>
        <taxon>Brachypodieae</taxon>
        <taxon>Brachypodium</taxon>
    </lineage>
</organism>
<dbReference type="AlphaFoldDB" id="A0A0Q3LR03"/>
<keyword evidence="1" id="KW-0175">Coiled coil</keyword>
<dbReference type="ExpressionAtlas" id="A0A0Q3LR03">
    <property type="expression patterns" value="baseline"/>
</dbReference>
<dbReference type="FunCoup" id="A0A0Q3LR03">
    <property type="interactions" value="492"/>
</dbReference>
<reference evidence="3 4" key="1">
    <citation type="journal article" date="2010" name="Nature">
        <title>Genome sequencing and analysis of the model grass Brachypodium distachyon.</title>
        <authorList>
            <consortium name="International Brachypodium Initiative"/>
        </authorList>
    </citation>
    <scope>NUCLEOTIDE SEQUENCE [LARGE SCALE GENOMIC DNA]</scope>
    <source>
        <strain evidence="3 4">Bd21</strain>
    </source>
</reference>
<evidence type="ECO:0000313" key="5">
    <source>
        <dbReference type="Proteomes" id="UP000008810"/>
    </source>
</evidence>
<sequence>MPSSTLGKTKPGIEVLSRASLQSPIQRSERNPCTMAGGKKQKKPRNAAPASPRRQIVLALPAPGQFGRPIQEPAPAPDAAPVVAAAAEPERGSQEKQQKEEEEEVTFEQKHDEFREAAADLAADFGVDVNAYIFLPGGQQAVHDFFPGDFAAVAARQHAAEVRESRKRVVDLLRKDVNQMNLEEAKAHRAQLDELMADCERELQLQENRAAGASTSAAADGP</sequence>
<feature type="compositionally biased region" description="Basic and acidic residues" evidence="2">
    <location>
        <begin position="88"/>
        <end position="99"/>
    </location>
</feature>
<evidence type="ECO:0000313" key="3">
    <source>
        <dbReference type="EMBL" id="KQJ94981.1"/>
    </source>
</evidence>